<reference evidence="1 2" key="1">
    <citation type="submission" date="2016-11" db="EMBL/GenBank/DDBJ databases">
        <title>The macronuclear genome of Stentor coeruleus: a giant cell with tiny introns.</title>
        <authorList>
            <person name="Slabodnick M."/>
            <person name="Ruby J.G."/>
            <person name="Reiff S.B."/>
            <person name="Swart E.C."/>
            <person name="Gosai S."/>
            <person name="Prabakaran S."/>
            <person name="Witkowska E."/>
            <person name="Larue G.E."/>
            <person name="Fisher S."/>
            <person name="Freeman R.M."/>
            <person name="Gunawardena J."/>
            <person name="Chu W."/>
            <person name="Stover N.A."/>
            <person name="Gregory B.D."/>
            <person name="Nowacki M."/>
            <person name="Derisi J."/>
            <person name="Roy S.W."/>
            <person name="Marshall W.F."/>
            <person name="Sood P."/>
        </authorList>
    </citation>
    <scope>NUCLEOTIDE SEQUENCE [LARGE SCALE GENOMIC DNA]</scope>
    <source>
        <strain evidence="1">WM001</strain>
    </source>
</reference>
<proteinExistence type="predicted"/>
<sequence length="366" mass="41990">MLNQSILSSILLRETGENFNYQVFSNRQYFFGNKKMTRKCISVYAGPRYNSTSQVIWIGGKENILVTLNSHGQVVVYDLLNDNKSTLLNENNENLLKIFFAGENLFMVSKSNYDNCLYFYLISIESLQNGSFSRTRIFHQLLVHPRNLNFLDSETCVIIVENGNQIQIWDILSDSMFKELPLDENIHYHFTSGHFIFWEVAKSETKLGIISLKSLSLNQIIIKSTNQIKTCEIVNSYLLLEMKNCMLQILNINTGVSHIFNYSIPLDIYKNDSGDKMIVRFTDNTFTVIGNNIVESTEKLGLIGEVYYADLGECLILSDKTGKIYIIDDRVVQTFEDSLEDVQQIGVNHDTNHIYLACRGKILIVE</sequence>
<keyword evidence="2" id="KW-1185">Reference proteome</keyword>
<evidence type="ECO:0000313" key="2">
    <source>
        <dbReference type="Proteomes" id="UP000187209"/>
    </source>
</evidence>
<protein>
    <submittedName>
        <fullName evidence="1">Uncharacterized protein</fullName>
    </submittedName>
</protein>
<name>A0A1R2BJ80_9CILI</name>
<dbReference type="EMBL" id="MPUH01000610">
    <property type="protein sequence ID" value="OMJ76801.1"/>
    <property type="molecule type" value="Genomic_DNA"/>
</dbReference>
<accession>A0A1R2BJ80</accession>
<comment type="caution">
    <text evidence="1">The sequence shown here is derived from an EMBL/GenBank/DDBJ whole genome shotgun (WGS) entry which is preliminary data.</text>
</comment>
<organism evidence="1 2">
    <name type="scientific">Stentor coeruleus</name>
    <dbReference type="NCBI Taxonomy" id="5963"/>
    <lineage>
        <taxon>Eukaryota</taxon>
        <taxon>Sar</taxon>
        <taxon>Alveolata</taxon>
        <taxon>Ciliophora</taxon>
        <taxon>Postciliodesmatophora</taxon>
        <taxon>Heterotrichea</taxon>
        <taxon>Heterotrichida</taxon>
        <taxon>Stentoridae</taxon>
        <taxon>Stentor</taxon>
    </lineage>
</organism>
<evidence type="ECO:0000313" key="1">
    <source>
        <dbReference type="EMBL" id="OMJ76801.1"/>
    </source>
</evidence>
<dbReference type="SUPFAM" id="SSF101908">
    <property type="entry name" value="Putative isomerase YbhE"/>
    <property type="match status" value="1"/>
</dbReference>
<gene>
    <name evidence="1" type="ORF">SteCoe_23736</name>
</gene>
<dbReference type="Proteomes" id="UP000187209">
    <property type="component" value="Unassembled WGS sequence"/>
</dbReference>
<dbReference type="AlphaFoldDB" id="A0A1R2BJ80"/>